<name>A0A4Z1SYK1_GIAMU</name>
<gene>
    <name evidence="2" type="ORF">GMRT_21619</name>
</gene>
<evidence type="ECO:0000313" key="3">
    <source>
        <dbReference type="Proteomes" id="UP000315496"/>
    </source>
</evidence>
<keyword evidence="1" id="KW-0472">Membrane</keyword>
<comment type="caution">
    <text evidence="2">The sequence shown here is derived from an EMBL/GenBank/DDBJ whole genome shotgun (WGS) entry which is preliminary data.</text>
</comment>
<dbReference type="InterPro" id="IPR052798">
    <property type="entry name" value="Giardia_VSA"/>
</dbReference>
<reference evidence="2 3" key="1">
    <citation type="submission" date="2019-05" db="EMBL/GenBank/DDBJ databases">
        <title>The compact genome of Giardia muris reveals important steps in the evolution of intestinal protozoan parasites.</title>
        <authorList>
            <person name="Xu F."/>
            <person name="Jimenez-Gonzalez A."/>
            <person name="Einarsson E."/>
            <person name="Astvaldsson A."/>
            <person name="Peirasmaki D."/>
            <person name="Eckmann L."/>
            <person name="Andersson J.O."/>
            <person name="Svard S.G."/>
            <person name="Jerlstrom-Hultqvist J."/>
        </authorList>
    </citation>
    <scope>NUCLEOTIDE SEQUENCE [LARGE SCALE GENOMIC DNA]</scope>
    <source>
        <strain evidence="2 3">Roberts-Thomson</strain>
    </source>
</reference>
<dbReference type="PANTHER" id="PTHR23275">
    <property type="entry name" value="CABRIOLET.-RELATED"/>
    <property type="match status" value="1"/>
</dbReference>
<evidence type="ECO:0000256" key="1">
    <source>
        <dbReference type="SAM" id="Phobius"/>
    </source>
</evidence>
<proteinExistence type="predicted"/>
<evidence type="ECO:0000313" key="2">
    <source>
        <dbReference type="EMBL" id="TNJ30756.1"/>
    </source>
</evidence>
<dbReference type="InterPro" id="IPR005127">
    <property type="entry name" value="Giardia_VSP"/>
</dbReference>
<feature type="transmembrane region" description="Helical" evidence="1">
    <location>
        <begin position="606"/>
        <end position="629"/>
    </location>
</feature>
<dbReference type="PANTHER" id="PTHR23275:SF100">
    <property type="entry name" value="EGF-LIKE DOMAIN-CONTAINING PROTEIN"/>
    <property type="match status" value="1"/>
</dbReference>
<dbReference type="SUPFAM" id="SSF57184">
    <property type="entry name" value="Growth factor receptor domain"/>
    <property type="match status" value="1"/>
</dbReference>
<dbReference type="AlphaFoldDB" id="A0A4Z1SYK1"/>
<dbReference type="Pfam" id="PF03302">
    <property type="entry name" value="VSP"/>
    <property type="match status" value="1"/>
</dbReference>
<organism evidence="2 3">
    <name type="scientific">Giardia muris</name>
    <dbReference type="NCBI Taxonomy" id="5742"/>
    <lineage>
        <taxon>Eukaryota</taxon>
        <taxon>Metamonada</taxon>
        <taxon>Diplomonadida</taxon>
        <taxon>Hexamitidae</taxon>
        <taxon>Giardiinae</taxon>
        <taxon>Giardia</taxon>
    </lineage>
</organism>
<keyword evidence="1" id="KW-1133">Transmembrane helix</keyword>
<dbReference type="VEuPathDB" id="GiardiaDB:GMRT_21619"/>
<dbReference type="EMBL" id="VDLU01000001">
    <property type="protein sequence ID" value="TNJ30756.1"/>
    <property type="molecule type" value="Genomic_DNA"/>
</dbReference>
<accession>A0A4Z1SYK1</accession>
<dbReference type="Proteomes" id="UP000315496">
    <property type="component" value="Chromosome 1"/>
</dbReference>
<protein>
    <submittedName>
        <fullName evidence="2">PVSP</fullName>
    </submittedName>
</protein>
<keyword evidence="3" id="KW-1185">Reference proteome</keyword>
<dbReference type="OrthoDB" id="300641at2759"/>
<sequence>MVRGGKNARALSCTEGTASGNCKAGSCLDLGTLGKVCKECSDTSQASIDGTCKAPTEATDHCTKGNNGACTDCNAGSGSNNYFLFYGGCYNQASGGEGAALCKTATKGQCSKRAEDATGIFVKGSKDAPTGLYTCDDKTNGVPNCKTCTSPAADKSTCTECASGFGPVVESLDAPTITSCVSCSSNENCKSCMKIGTSFVCLECKDATHVPVNGKCVPRTVPPPAPCLQLRKVHGCKEGSLFFHDGCFSPESLKSLGICLESFSVPGWSEVLCGKCGKGLAPVDGRCIKVEGGTADPTSSCTTSQDGTQVGVCNSCGSSNTHFLFNGGCYNQSKEPGNKLCTAMTTRAADGTCSTPTSIAFLKDKKLYLCGDTTNGKANCNTCTYSTSFSCTSCLNGCMLSNSSCLSSFDADKTGLCARSNQLLVGEALVCKECKKGSVPIDGTCLEVSSTISRTTTNDVCKKADGTPVDGTATRCENCSTNYFLFEGGCYPVTPNSVGSKLCSSASNGQCTTAANGSPFPLSNGVFTLCPAGCGACSSSTVCTSCGLGYYNTTSVTSSSDCTACPSGCTTCSASACITCWDGSAPTDGKCSAVPSSSSSGLSGGAIAGIVIAVLLVLGGLGGFLGWWFGCRGK</sequence>
<dbReference type="InterPro" id="IPR009030">
    <property type="entry name" value="Growth_fac_rcpt_cys_sf"/>
</dbReference>
<keyword evidence="1" id="KW-0812">Transmembrane</keyword>